<dbReference type="Gene3D" id="1.20.5.190">
    <property type="match status" value="1"/>
</dbReference>
<dbReference type="InterPro" id="IPR000048">
    <property type="entry name" value="IQ_motif_EF-hand-BS"/>
</dbReference>
<dbReference type="CDD" id="cd23767">
    <property type="entry name" value="IQCD"/>
    <property type="match status" value="1"/>
</dbReference>
<name>A0A7R9QPS4_9ACAR</name>
<dbReference type="AlphaFoldDB" id="A0A7R9QPS4"/>
<organism evidence="3">
    <name type="scientific">Oppiella nova</name>
    <dbReference type="NCBI Taxonomy" id="334625"/>
    <lineage>
        <taxon>Eukaryota</taxon>
        <taxon>Metazoa</taxon>
        <taxon>Ecdysozoa</taxon>
        <taxon>Arthropoda</taxon>
        <taxon>Chelicerata</taxon>
        <taxon>Arachnida</taxon>
        <taxon>Acari</taxon>
        <taxon>Acariformes</taxon>
        <taxon>Sarcoptiformes</taxon>
        <taxon>Oribatida</taxon>
        <taxon>Brachypylina</taxon>
        <taxon>Oppioidea</taxon>
        <taxon>Oppiidae</taxon>
        <taxon>Oppiella</taxon>
    </lineage>
</organism>
<proteinExistence type="predicted"/>
<evidence type="ECO:0000256" key="1">
    <source>
        <dbReference type="SAM" id="MobiDB-lite"/>
    </source>
</evidence>
<dbReference type="EMBL" id="CAJPVJ010006547">
    <property type="protein sequence ID" value="CAG2170529.1"/>
    <property type="molecule type" value="Genomic_DNA"/>
</dbReference>
<feature type="region of interest" description="Disordered" evidence="1">
    <location>
        <begin position="114"/>
        <end position="133"/>
    </location>
</feature>
<keyword evidence="2" id="KW-0472">Membrane</keyword>
<dbReference type="OrthoDB" id="6517062at2759"/>
<keyword evidence="2" id="KW-0812">Transmembrane</keyword>
<feature type="transmembrane region" description="Helical" evidence="2">
    <location>
        <begin position="12"/>
        <end position="31"/>
    </location>
</feature>
<dbReference type="SMART" id="SM00015">
    <property type="entry name" value="IQ"/>
    <property type="match status" value="1"/>
</dbReference>
<feature type="compositionally biased region" description="Polar residues" evidence="1">
    <location>
        <begin position="58"/>
        <end position="70"/>
    </location>
</feature>
<accession>A0A7R9QPS4</accession>
<evidence type="ECO:0000256" key="2">
    <source>
        <dbReference type="SAM" id="Phobius"/>
    </source>
</evidence>
<protein>
    <submittedName>
        <fullName evidence="3">Uncharacterized protein</fullName>
    </submittedName>
</protein>
<keyword evidence="4" id="KW-1185">Reference proteome</keyword>
<dbReference type="Proteomes" id="UP000728032">
    <property type="component" value="Unassembled WGS sequence"/>
</dbReference>
<dbReference type="Pfam" id="PF00612">
    <property type="entry name" value="IQ"/>
    <property type="match status" value="1"/>
</dbReference>
<dbReference type="PROSITE" id="PS50096">
    <property type="entry name" value="IQ"/>
    <property type="match status" value="1"/>
</dbReference>
<sequence>MSFMILFFEDEVVFLEVICIVFLTVIFVRIFDLISDRYKVDINLLAIMGNIISRITGSNDNNRGDNITRSSFRHKSKPDNNGSPQVNAPEIRKHSSTPVSETTPKYERKLAKPLHSTANSGKHVVPKARDKDKDKTVYTTTFETQVDAPPPHPLEERFQDIQLDEIEVETNLFAPEVEDAVIKIQAGVRGYLVRKQVKELKNNAVNDDEEDTPVVPPPKHFDDFGSDDNQGLSPLCDLEKWKKLSQHLEEIVKDNAEDVNGSAVKTSDDKSPQVPITENVIPLKDSNDHKVIETFDCKENILDIESPEVLSSIKTSTDEKVVEKDMKTLEQINNKTNRLNSTVSESQESEVLAELNQILDNDEKNMKNNELNA</sequence>
<keyword evidence="2" id="KW-1133">Transmembrane helix</keyword>
<gene>
    <name evidence="3" type="ORF">ONB1V03_LOCUS9997</name>
</gene>
<reference evidence="3" key="1">
    <citation type="submission" date="2020-11" db="EMBL/GenBank/DDBJ databases">
        <authorList>
            <person name="Tran Van P."/>
        </authorList>
    </citation>
    <scope>NUCLEOTIDE SEQUENCE</scope>
</reference>
<evidence type="ECO:0000313" key="3">
    <source>
        <dbReference type="EMBL" id="CAD7653342.1"/>
    </source>
</evidence>
<dbReference type="EMBL" id="OC921372">
    <property type="protein sequence ID" value="CAD7653342.1"/>
    <property type="molecule type" value="Genomic_DNA"/>
</dbReference>
<feature type="region of interest" description="Disordered" evidence="1">
    <location>
        <begin position="58"/>
        <end position="105"/>
    </location>
</feature>
<feature type="non-terminal residue" evidence="3">
    <location>
        <position position="373"/>
    </location>
</feature>
<evidence type="ECO:0000313" key="4">
    <source>
        <dbReference type="Proteomes" id="UP000728032"/>
    </source>
</evidence>